<dbReference type="CTD" id="20322332"/>
<dbReference type="GeneID" id="20322332"/>
<protein>
    <submittedName>
        <fullName evidence="1">Uncharacterized protein</fullName>
    </submittedName>
</protein>
<name>A0A074ZA28_OPIVI</name>
<dbReference type="EMBL" id="KL596822">
    <property type="protein sequence ID" value="KER24111.1"/>
    <property type="molecule type" value="Genomic_DNA"/>
</dbReference>
<proteinExistence type="predicted"/>
<accession>A0A074ZA28</accession>
<reference evidence="1 2" key="1">
    <citation type="submission" date="2013-11" db="EMBL/GenBank/DDBJ databases">
        <title>Opisthorchis viverrini - life in the bile duct.</title>
        <authorList>
            <person name="Young N.D."/>
            <person name="Nagarajan N."/>
            <person name="Lin S.J."/>
            <person name="Korhonen P.K."/>
            <person name="Jex A.R."/>
            <person name="Hall R.S."/>
            <person name="Safavi-Hemami H."/>
            <person name="Kaewkong W."/>
            <person name="Bertrand D."/>
            <person name="Gao S."/>
            <person name="Seet Q."/>
            <person name="Wongkham S."/>
            <person name="Teh B.T."/>
            <person name="Wongkham C."/>
            <person name="Intapan P.M."/>
            <person name="Maleewong W."/>
            <person name="Yang X."/>
            <person name="Hu M."/>
            <person name="Wang Z."/>
            <person name="Hofmann A."/>
            <person name="Sternberg P.W."/>
            <person name="Tan P."/>
            <person name="Wang J."/>
            <person name="Gasser R.B."/>
        </authorList>
    </citation>
    <scope>NUCLEOTIDE SEQUENCE [LARGE SCALE GENOMIC DNA]</scope>
</reference>
<dbReference type="RefSeq" id="XP_009172137.1">
    <property type="nucleotide sequence ID" value="XM_009173873.1"/>
</dbReference>
<keyword evidence="2" id="KW-1185">Reference proteome</keyword>
<evidence type="ECO:0000313" key="2">
    <source>
        <dbReference type="Proteomes" id="UP000054324"/>
    </source>
</evidence>
<organism evidence="1 2">
    <name type="scientific">Opisthorchis viverrini</name>
    <name type="common">Southeast Asian liver fluke</name>
    <dbReference type="NCBI Taxonomy" id="6198"/>
    <lineage>
        <taxon>Eukaryota</taxon>
        <taxon>Metazoa</taxon>
        <taxon>Spiralia</taxon>
        <taxon>Lophotrochozoa</taxon>
        <taxon>Platyhelminthes</taxon>
        <taxon>Trematoda</taxon>
        <taxon>Digenea</taxon>
        <taxon>Opisthorchiida</taxon>
        <taxon>Opisthorchiata</taxon>
        <taxon>Opisthorchiidae</taxon>
        <taxon>Opisthorchis</taxon>
    </lineage>
</organism>
<dbReference type="AlphaFoldDB" id="A0A074ZA28"/>
<dbReference type="KEGG" id="ovi:T265_08153"/>
<evidence type="ECO:0000313" key="1">
    <source>
        <dbReference type="EMBL" id="KER24111.1"/>
    </source>
</evidence>
<sequence>MWFTEGQQDVMMDLLQGVAQYTFRIIGEARLKHSPSTITTGIRPTVTASYMPPDFLASSRSHYSIPTYDTPIDDLRRALQGRLVLC</sequence>
<dbReference type="Proteomes" id="UP000054324">
    <property type="component" value="Unassembled WGS sequence"/>
</dbReference>
<gene>
    <name evidence="1" type="ORF">T265_08153</name>
</gene>